<accession>X6N559</accession>
<evidence type="ECO:0000313" key="2">
    <source>
        <dbReference type="EMBL" id="ETO21390.1"/>
    </source>
</evidence>
<sequence>MNEKKKMKIKRMHERKHVDVNVSKKMYEHEERQYKIETGHLLTDFDNLSIRKYNTVQKKKSNDTSFVSLAFFSFSLSFFFIVLLLAEANNSFMEQNPFEHRTVGDDVIVDRNINNFIINVYIHLYLLRTQTISKKIAERTLMNTDVLQGQSTATTPMRMGISGSCMINDSNLVVQYLETYNHLCAWCANWTDYLCELKAYIIAIGVSLTKSKVVGFRTSEEESIYCTNFGINWNNKKLDYPFADTETYKVYKETIVEGEDIKCKCIQVSVDNVKDLRKNQRKKSKYDHNNFYF</sequence>
<evidence type="ECO:0000256" key="1">
    <source>
        <dbReference type="SAM" id="Phobius"/>
    </source>
</evidence>
<dbReference type="EMBL" id="ASPP01011668">
    <property type="protein sequence ID" value="ETO21390.1"/>
    <property type="molecule type" value="Genomic_DNA"/>
</dbReference>
<proteinExistence type="predicted"/>
<protein>
    <submittedName>
        <fullName evidence="2">Uncharacterized protein</fullName>
    </submittedName>
</protein>
<name>X6N559_RETFI</name>
<evidence type="ECO:0000313" key="3">
    <source>
        <dbReference type="Proteomes" id="UP000023152"/>
    </source>
</evidence>
<keyword evidence="1" id="KW-0472">Membrane</keyword>
<organism evidence="2 3">
    <name type="scientific">Reticulomyxa filosa</name>
    <dbReference type="NCBI Taxonomy" id="46433"/>
    <lineage>
        <taxon>Eukaryota</taxon>
        <taxon>Sar</taxon>
        <taxon>Rhizaria</taxon>
        <taxon>Retaria</taxon>
        <taxon>Foraminifera</taxon>
        <taxon>Monothalamids</taxon>
        <taxon>Reticulomyxidae</taxon>
        <taxon>Reticulomyxa</taxon>
    </lineage>
</organism>
<keyword evidence="1" id="KW-1133">Transmembrane helix</keyword>
<keyword evidence="1" id="KW-0812">Transmembrane</keyword>
<reference evidence="2 3" key="1">
    <citation type="journal article" date="2013" name="Curr. Biol.">
        <title>The Genome of the Foraminiferan Reticulomyxa filosa.</title>
        <authorList>
            <person name="Glockner G."/>
            <person name="Hulsmann N."/>
            <person name="Schleicher M."/>
            <person name="Noegel A.A."/>
            <person name="Eichinger L."/>
            <person name="Gallinger C."/>
            <person name="Pawlowski J."/>
            <person name="Sierra R."/>
            <person name="Euteneuer U."/>
            <person name="Pillet L."/>
            <person name="Moustafa A."/>
            <person name="Platzer M."/>
            <person name="Groth M."/>
            <person name="Szafranski K."/>
            <person name="Schliwa M."/>
        </authorList>
    </citation>
    <scope>NUCLEOTIDE SEQUENCE [LARGE SCALE GENOMIC DNA]</scope>
</reference>
<dbReference type="AlphaFoldDB" id="X6N559"/>
<gene>
    <name evidence="2" type="ORF">RFI_15816</name>
</gene>
<dbReference type="Proteomes" id="UP000023152">
    <property type="component" value="Unassembled WGS sequence"/>
</dbReference>
<keyword evidence="3" id="KW-1185">Reference proteome</keyword>
<comment type="caution">
    <text evidence="2">The sequence shown here is derived from an EMBL/GenBank/DDBJ whole genome shotgun (WGS) entry which is preliminary data.</text>
</comment>
<feature type="transmembrane region" description="Helical" evidence="1">
    <location>
        <begin position="66"/>
        <end position="86"/>
    </location>
</feature>